<dbReference type="InterPro" id="IPR035987">
    <property type="entry name" value="Ribosomal_uS8_sf"/>
</dbReference>
<dbReference type="PANTHER" id="PTHR11758">
    <property type="entry name" value="40S RIBOSOMAL PROTEIN S15A"/>
    <property type="match status" value="1"/>
</dbReference>
<evidence type="ECO:0000256" key="1">
    <source>
        <dbReference type="ARBA" id="ARBA00006471"/>
    </source>
</evidence>
<dbReference type="Gene3D" id="3.30.1370.30">
    <property type="match status" value="1"/>
</dbReference>
<reference evidence="6 16" key="2">
    <citation type="submission" date="2017-09" db="EMBL/GenBank/DDBJ databases">
        <title>Depth-based differentiation of microbial function through sediment-hosted aquifers and enrichment of novel symbionts in the deep terrestrial subsurface.</title>
        <authorList>
            <person name="Probst A.J."/>
            <person name="Ladd B."/>
            <person name="Jarett J.K."/>
            <person name="Geller-Mcgrath D.E."/>
            <person name="Sieber C.M."/>
            <person name="Emerson J.B."/>
            <person name="Anantharaman K."/>
            <person name="Thomas B.C."/>
            <person name="Malmstrom R."/>
            <person name="Stieglmeier M."/>
            <person name="Klingl A."/>
            <person name="Woyke T."/>
            <person name="Ryan C.M."/>
            <person name="Banfield J.F."/>
        </authorList>
    </citation>
    <scope>NUCLEOTIDE SEQUENCE [LARGE SCALE GENOMIC DNA]</scope>
    <source>
        <strain evidence="8">CG02_land_8_20_14_3_00_31_209</strain>
        <strain evidence="7">CG03_land_8_20_14_0_80_31_114</strain>
        <strain evidence="9">CG17_big_fil_post_rev_8_21_14_2_50_31_73</strain>
        <strain evidence="6">CG18_big_fil_WC_8_21_14_2_50_31_19</strain>
        <strain evidence="11">CG_4_10_14_0_8_um_filter_31_133</strain>
        <strain evidence="10">CG_4_8_14_3_um_filter</strain>
        <strain evidence="13">CG_4_9_14_0_8_um_filter_31_21</strain>
        <strain evidence="12">CG_4_9_14_3_um_filter_31_125</strain>
    </source>
</reference>
<evidence type="ECO:0000256" key="5">
    <source>
        <dbReference type="RuleBase" id="RU003660"/>
    </source>
</evidence>
<dbReference type="AlphaFoldDB" id="A0A2G9LIW8"/>
<evidence type="ECO:0000256" key="3">
    <source>
        <dbReference type="ARBA" id="ARBA00022980"/>
    </source>
</evidence>
<dbReference type="Proteomes" id="UP000231232">
    <property type="component" value="Unassembled WGS sequence"/>
</dbReference>
<keyword evidence="2" id="KW-0699">rRNA-binding</keyword>
<evidence type="ECO:0000313" key="6">
    <source>
        <dbReference type="EMBL" id="PIN66471.1"/>
    </source>
</evidence>
<dbReference type="GO" id="GO:0005840">
    <property type="term" value="C:ribosome"/>
    <property type="evidence" value="ECO:0007669"/>
    <property type="project" value="UniProtKB-KW"/>
</dbReference>
<dbReference type="InterPro" id="IPR047863">
    <property type="entry name" value="Ribosomal_uS8_CS"/>
</dbReference>
<dbReference type="Proteomes" id="UP000230713">
    <property type="component" value="Unassembled WGS sequence"/>
</dbReference>
<dbReference type="GO" id="GO:1990904">
    <property type="term" value="C:ribonucleoprotein complex"/>
    <property type="evidence" value="ECO:0007669"/>
    <property type="project" value="UniProtKB-KW"/>
</dbReference>
<comment type="similarity">
    <text evidence="1 5">Belongs to the universal ribosomal protein uS8 family.</text>
</comment>
<keyword evidence="3 5" id="KW-0689">Ribosomal protein</keyword>
<evidence type="ECO:0000313" key="7">
    <source>
        <dbReference type="EMBL" id="PIV13814.1"/>
    </source>
</evidence>
<dbReference type="Proteomes" id="UP000228888">
    <property type="component" value="Unassembled WGS sequence"/>
</dbReference>
<dbReference type="GO" id="GO:0006412">
    <property type="term" value="P:translation"/>
    <property type="evidence" value="ECO:0007669"/>
    <property type="project" value="InterPro"/>
</dbReference>
<accession>A0A2H9M2N6</accession>
<dbReference type="EMBL" id="PFIH01000032">
    <property type="protein sequence ID" value="PIX28091.1"/>
    <property type="molecule type" value="Genomic_DNA"/>
</dbReference>
<dbReference type="GO" id="GO:0003735">
    <property type="term" value="F:structural constituent of ribosome"/>
    <property type="evidence" value="ECO:0007669"/>
    <property type="project" value="InterPro"/>
</dbReference>
<evidence type="ECO:0000313" key="10">
    <source>
        <dbReference type="EMBL" id="PIX28091.1"/>
    </source>
</evidence>
<comment type="caution">
    <text evidence="6">The sequence shown here is derived from an EMBL/GenBank/DDBJ whole genome shotgun (WGS) entry which is preliminary data.</text>
</comment>
<dbReference type="PROSITE" id="PS00053">
    <property type="entry name" value="RIBOSOMAL_S8"/>
    <property type="match status" value="1"/>
</dbReference>
<dbReference type="Proteomes" id="UP000229789">
    <property type="component" value="Unassembled WGS sequence"/>
</dbReference>
<evidence type="ECO:0000313" key="11">
    <source>
        <dbReference type="EMBL" id="PIY99622.1"/>
    </source>
</evidence>
<accession>A0A2H9RCF9</accession>
<organism evidence="6 16">
    <name type="scientific">Huberarchaeum crystalense</name>
    <dbReference type="NCBI Taxonomy" id="2014257"/>
    <lineage>
        <taxon>Archaea</taxon>
        <taxon>Candidatus Huberarchaeota</taxon>
        <taxon>Candidatus Huberarchaeia</taxon>
        <taxon>Candidatus Huberarchaeales</taxon>
        <taxon>Candidatus Huberarchaeaceae</taxon>
        <taxon>Candidatus Huberarchaeum</taxon>
    </lineage>
</organism>
<dbReference type="Proteomes" id="UP000228989">
    <property type="component" value="Unassembled WGS sequence"/>
</dbReference>
<name>A0A2G9LIW8_HUBC1</name>
<dbReference type="EMBL" id="PFSX01000072">
    <property type="protein sequence ID" value="PJC01031.1"/>
    <property type="molecule type" value="Genomic_DNA"/>
</dbReference>
<dbReference type="Proteomes" id="UP000230477">
    <property type="component" value="Unassembled WGS sequence"/>
</dbReference>
<accession>A0A2H9N402</accession>
<evidence type="ECO:0000313" key="16">
    <source>
        <dbReference type="Proteomes" id="UP000229789"/>
    </source>
</evidence>
<dbReference type="InterPro" id="IPR000630">
    <property type="entry name" value="Ribosomal_uS8"/>
</dbReference>
<dbReference type="EMBL" id="PEUT01000024">
    <property type="protein sequence ID" value="PIV13814.1"/>
    <property type="molecule type" value="Genomic_DNA"/>
</dbReference>
<protein>
    <submittedName>
        <fullName evidence="6">30S ribosomal protein S8</fullName>
    </submittedName>
</protein>
<evidence type="ECO:0000313" key="8">
    <source>
        <dbReference type="EMBL" id="PIV46291.1"/>
    </source>
</evidence>
<gene>
    <name evidence="6" type="primary">rpsH</name>
    <name evidence="13" type="ORF">CO072_02490</name>
    <name evidence="12" type="ORF">CO124_02055</name>
    <name evidence="8" type="ORF">COS22_02290</name>
    <name evidence="7" type="ORF">COS45_00885</name>
    <name evidence="9" type="ORF">COW47_00730</name>
    <name evidence="6" type="ORF">COW69_02085</name>
    <name evidence="11" type="ORF">COY63_02545</name>
    <name evidence="10" type="ORF">COZ66_01295</name>
</gene>
<accession>A0A2H9P7Z9</accession>
<evidence type="ECO:0000313" key="13">
    <source>
        <dbReference type="EMBL" id="PJC01031.1"/>
    </source>
</evidence>
<evidence type="ECO:0000256" key="4">
    <source>
        <dbReference type="ARBA" id="ARBA00023274"/>
    </source>
</evidence>
<dbReference type="SUPFAM" id="SSF56047">
    <property type="entry name" value="Ribosomal protein S8"/>
    <property type="match status" value="1"/>
</dbReference>
<dbReference type="Proteomes" id="UP000228874">
    <property type="component" value="Unassembled WGS sequence"/>
</dbReference>
<evidence type="ECO:0000313" key="9">
    <source>
        <dbReference type="EMBL" id="PIV89818.1"/>
    </source>
</evidence>
<dbReference type="EMBL" id="PETW01000041">
    <property type="protein sequence ID" value="PIV46291.1"/>
    <property type="molecule type" value="Genomic_DNA"/>
</dbReference>
<dbReference type="Pfam" id="PF00410">
    <property type="entry name" value="Ribosomal_S8"/>
    <property type="match status" value="1"/>
</dbReference>
<accession>A0A2H9M6X8</accession>
<accession>A0A2H9MMS8</accession>
<dbReference type="EMBL" id="PCUF01000033">
    <property type="protein sequence ID" value="PIN66471.1"/>
    <property type="molecule type" value="Genomic_DNA"/>
</dbReference>
<dbReference type="EMBL" id="PFMG01000070">
    <property type="protein sequence ID" value="PIY99622.1"/>
    <property type="molecule type" value="Genomic_DNA"/>
</dbReference>
<sequence length="127" mass="14480">MTDIVANMLTKIKNADLQKQNEVLIQVNGLLKEILLVLKEEKYIKDYELTKTTRGEFAKVTLAGKINYCASIKPRSPFNKQNYIWWEQRYLLAKDLGRIILSTSRGIITHIQAKQKGIGGIVVAVVY</sequence>
<dbReference type="EMBL" id="PFFF01000017">
    <property type="protein sequence ID" value="PIV89818.1"/>
    <property type="molecule type" value="Genomic_DNA"/>
</dbReference>
<evidence type="ECO:0000313" key="15">
    <source>
        <dbReference type="Proteomes" id="UP000228888"/>
    </source>
</evidence>
<dbReference type="GO" id="GO:0019843">
    <property type="term" value="F:rRNA binding"/>
    <property type="evidence" value="ECO:0007669"/>
    <property type="project" value="UniProtKB-KW"/>
</dbReference>
<keyword evidence="2" id="KW-0694">RNA-binding</keyword>
<proteinExistence type="inferred from homology"/>
<reference evidence="14 15" key="1">
    <citation type="submission" date="2017-09" db="EMBL/GenBank/DDBJ databases">
        <title>Depth-based differentiation of microbial function through sediment-hosted aquifers and enrichment of novel symbionts in the deep terrestrial subsurface.</title>
        <authorList>
            <person name="Probst A.J."/>
            <person name="Ladd B."/>
            <person name="Jarett J.K."/>
            <person name="Geller-Mcgrath D.E."/>
            <person name="Sieber C.M.K."/>
            <person name="Emerson J.B."/>
            <person name="Anantharaman K."/>
            <person name="Thomas B.C."/>
            <person name="Malmstrom R."/>
            <person name="Stieglmeier M."/>
            <person name="Klingl A."/>
            <person name="Woyke T."/>
            <person name="Ryan C.M."/>
            <person name="Banfield J.F."/>
        </authorList>
    </citation>
    <scope>NUCLEOTIDE SEQUENCE [LARGE SCALE GENOMIC DNA]</scope>
</reference>
<keyword evidence="4 5" id="KW-0687">Ribonucleoprotein</keyword>
<evidence type="ECO:0000313" key="12">
    <source>
        <dbReference type="EMBL" id="PJB03643.1"/>
    </source>
</evidence>
<dbReference type="Gene3D" id="3.30.1490.10">
    <property type="match status" value="1"/>
</dbReference>
<dbReference type="EMBL" id="PFUW01000038">
    <property type="protein sequence ID" value="PJB03643.1"/>
    <property type="molecule type" value="Genomic_DNA"/>
</dbReference>
<accession>A0A2H9QRV8</accession>
<evidence type="ECO:0000313" key="14">
    <source>
        <dbReference type="Proteomes" id="UP000228874"/>
    </source>
</evidence>
<evidence type="ECO:0000256" key="2">
    <source>
        <dbReference type="ARBA" id="ARBA00022730"/>
    </source>
</evidence>
<dbReference type="Proteomes" id="UP000231449">
    <property type="component" value="Unassembled WGS sequence"/>
</dbReference>
<accession>A0A2G9LIW8</accession>